<feature type="transmembrane region" description="Helical" evidence="2">
    <location>
        <begin position="147"/>
        <end position="169"/>
    </location>
</feature>
<dbReference type="EnsemblMetazoa" id="CapteT192955">
    <property type="protein sequence ID" value="CapteP192955"/>
    <property type="gene ID" value="CapteG192955"/>
</dbReference>
<organism evidence="3">
    <name type="scientific">Capitella teleta</name>
    <name type="common">Polychaete worm</name>
    <dbReference type="NCBI Taxonomy" id="283909"/>
    <lineage>
        <taxon>Eukaryota</taxon>
        <taxon>Metazoa</taxon>
        <taxon>Spiralia</taxon>
        <taxon>Lophotrochozoa</taxon>
        <taxon>Annelida</taxon>
        <taxon>Polychaeta</taxon>
        <taxon>Sedentaria</taxon>
        <taxon>Scolecida</taxon>
        <taxon>Capitellidae</taxon>
        <taxon>Capitella</taxon>
    </lineage>
</organism>
<reference evidence="5" key="1">
    <citation type="submission" date="2012-12" db="EMBL/GenBank/DDBJ databases">
        <authorList>
            <person name="Hellsten U."/>
            <person name="Grimwood J."/>
            <person name="Chapman J.A."/>
            <person name="Shapiro H."/>
            <person name="Aerts A."/>
            <person name="Otillar R.P."/>
            <person name="Terry A.Y."/>
            <person name="Boore J.L."/>
            <person name="Simakov O."/>
            <person name="Marletaz F."/>
            <person name="Cho S.-J."/>
            <person name="Edsinger-Gonzales E."/>
            <person name="Havlak P."/>
            <person name="Kuo D.-H."/>
            <person name="Larsson T."/>
            <person name="Lv J."/>
            <person name="Arendt D."/>
            <person name="Savage R."/>
            <person name="Osoegawa K."/>
            <person name="de Jong P."/>
            <person name="Lindberg D.R."/>
            <person name="Seaver E.C."/>
            <person name="Weisblat D.A."/>
            <person name="Putnam N.H."/>
            <person name="Grigoriev I.V."/>
            <person name="Rokhsar D.S."/>
        </authorList>
    </citation>
    <scope>NUCLEOTIDE SEQUENCE</scope>
    <source>
        <strain evidence="5">I ESC-2004</strain>
    </source>
</reference>
<dbReference type="EMBL" id="AMQN01002511">
    <property type="status" value="NOT_ANNOTATED_CDS"/>
    <property type="molecule type" value="Genomic_DNA"/>
</dbReference>
<reference evidence="3 5" key="2">
    <citation type="journal article" date="2013" name="Nature">
        <title>Insights into bilaterian evolution from three spiralian genomes.</title>
        <authorList>
            <person name="Simakov O."/>
            <person name="Marletaz F."/>
            <person name="Cho S.J."/>
            <person name="Edsinger-Gonzales E."/>
            <person name="Havlak P."/>
            <person name="Hellsten U."/>
            <person name="Kuo D.H."/>
            <person name="Larsson T."/>
            <person name="Lv J."/>
            <person name="Arendt D."/>
            <person name="Savage R."/>
            <person name="Osoegawa K."/>
            <person name="de Jong P."/>
            <person name="Grimwood J."/>
            <person name="Chapman J.A."/>
            <person name="Shapiro H."/>
            <person name="Aerts A."/>
            <person name="Otillar R.P."/>
            <person name="Terry A.Y."/>
            <person name="Boore J.L."/>
            <person name="Grigoriev I.V."/>
            <person name="Lindberg D.R."/>
            <person name="Seaver E.C."/>
            <person name="Weisblat D.A."/>
            <person name="Putnam N.H."/>
            <person name="Rokhsar D.S."/>
        </authorList>
    </citation>
    <scope>NUCLEOTIDE SEQUENCE</scope>
    <source>
        <strain evidence="3 5">I ESC-2004</strain>
    </source>
</reference>
<name>R7TL18_CAPTE</name>
<keyword evidence="2" id="KW-1133">Transmembrane helix</keyword>
<evidence type="ECO:0000256" key="2">
    <source>
        <dbReference type="SAM" id="Phobius"/>
    </source>
</evidence>
<accession>R7TL18</accession>
<feature type="transmembrane region" description="Helical" evidence="2">
    <location>
        <begin position="110"/>
        <end position="135"/>
    </location>
</feature>
<dbReference type="Proteomes" id="UP000014760">
    <property type="component" value="Unassembled WGS sequence"/>
</dbReference>
<feature type="transmembrane region" description="Helical" evidence="2">
    <location>
        <begin position="74"/>
        <end position="98"/>
    </location>
</feature>
<sequence length="250" mass="27624">MESSSHSSTETEPLIKGDPGRRYVPKKYYTGDLKTIRETDEDRSPTSPLGHTWSFSSGSWRTSWLGRHQGLTEALAIGGLIAISTLCFVSGTISLPIYLGEMESVGGGMYTALVLSLLPVPLTYFVIMLLVKLVLRGRFCVHPTTPTIYLSGNGLLLSLGIILLCYSAPPWRTLSFMHPVLQTIVLPVSCVATMLRGTNKISSSPHLWLVTSNIKMAMKRVEITPNRTQAISRETNDLESCHFQPPLFRL</sequence>
<proteinExistence type="predicted"/>
<evidence type="ECO:0000256" key="1">
    <source>
        <dbReference type="SAM" id="MobiDB-lite"/>
    </source>
</evidence>
<dbReference type="OrthoDB" id="6335830at2759"/>
<evidence type="ECO:0000313" key="3">
    <source>
        <dbReference type="EMBL" id="ELT94334.1"/>
    </source>
</evidence>
<keyword evidence="2" id="KW-0472">Membrane</keyword>
<evidence type="ECO:0000313" key="4">
    <source>
        <dbReference type="EnsemblMetazoa" id="CapteP192955"/>
    </source>
</evidence>
<keyword evidence="2" id="KW-0812">Transmembrane</keyword>
<keyword evidence="5" id="KW-1185">Reference proteome</keyword>
<gene>
    <name evidence="3" type="ORF">CAPTEDRAFT_192955</name>
</gene>
<feature type="compositionally biased region" description="Low complexity" evidence="1">
    <location>
        <begin position="1"/>
        <end position="12"/>
    </location>
</feature>
<dbReference type="AlphaFoldDB" id="R7TL18"/>
<dbReference type="EMBL" id="KB309449">
    <property type="protein sequence ID" value="ELT94334.1"/>
    <property type="molecule type" value="Genomic_DNA"/>
</dbReference>
<evidence type="ECO:0000313" key="5">
    <source>
        <dbReference type="Proteomes" id="UP000014760"/>
    </source>
</evidence>
<feature type="region of interest" description="Disordered" evidence="1">
    <location>
        <begin position="1"/>
        <end position="23"/>
    </location>
</feature>
<reference evidence="4" key="3">
    <citation type="submission" date="2015-06" db="UniProtKB">
        <authorList>
            <consortium name="EnsemblMetazoa"/>
        </authorList>
    </citation>
    <scope>IDENTIFICATION</scope>
</reference>
<dbReference type="HOGENOM" id="CLU_1112222_0_0_1"/>
<protein>
    <submittedName>
        <fullName evidence="3 4">Uncharacterized protein</fullName>
    </submittedName>
</protein>